<sequence length="801" mass="91663">MGFGIEAEFETVFIGRTDELRNLQTSWNTKRMFGIYGMRTVGTSRLAKEFLISVKTQYDELVYVNFKEISDITQMYVNMCAQLKLFIESQTNDIKSWENLLFSAVSSSKREYVLFFDNMEYFLDNESAIRKCVDLIKFDNVKVVLTSTTTVLFANVRHVYHVCELHPLKADESSELLKAEARDVDYGEYLDRIVHLSEGLPLLLLMIASELRENRGMLTAKDMAQLLAECRLPILSREFYPEEDRVSHVYQQFISRLSHSHRSSYSELDYIPGSFTADEAGSIIDAPTDVEHRVLIPMVRRHFLNYDSTSRRFNIQGILRECIKTFFSLRNAHIPEVRVRYIKTFTDVMRSISWRYSSQEYASALADFGFEQPNLQKLLLEMQYTTQDAYTFFIQMATESSKFIERYLSGYAEKFYSECHRAADRYGTTMDKAVIDLAVGSLYTNVKGNFKEGFIKCSAALRILQRGGKSLQLATAYQRIGYNLLHQDENEEAINNFKKSLAITSVSGKQFNFIAIQSLNSLGTALAKLGKFKEAEKYYFSSLQKSRITLGHHHPNVGTALNNIGRMYHQKHDEATAMKYLQEGLEIKKKSKAADLSQLDSLINIANTYIAVGEFAKATQALEESQVIVSRQYFPPLSEIATINDTWGTVYLKQGQLDKAADMFDKAAQERGTMTYGGTPHVESLVNVIKVAAKKGDYRKCIQIGKQVLLFSDNVLRQRPQTIVISDCYECLANAYEKTGNISKAKVTLESLKLELTRLGSLHDCDSNNYQLLEIQKRLKYIEHNLQSDTFTNDNKRQRPV</sequence>
<dbReference type="PANTHER" id="PTHR45641">
    <property type="entry name" value="TETRATRICOPEPTIDE REPEAT PROTEIN (AFU_ORTHOLOGUE AFUA_6G03870)"/>
    <property type="match status" value="1"/>
</dbReference>
<dbReference type="InterPro" id="IPR011990">
    <property type="entry name" value="TPR-like_helical_dom_sf"/>
</dbReference>
<dbReference type="InterPro" id="IPR019734">
    <property type="entry name" value="TPR_rpt"/>
</dbReference>
<dbReference type="PROSITE" id="PS50005">
    <property type="entry name" value="TPR"/>
    <property type="match status" value="2"/>
</dbReference>
<dbReference type="OrthoDB" id="5988009at2759"/>
<dbReference type="PANTHER" id="PTHR45641:SF19">
    <property type="entry name" value="NEPHROCYSTIN-3"/>
    <property type="match status" value="1"/>
</dbReference>
<protein>
    <recommendedName>
        <fullName evidence="4">AAA domain-containing protein</fullName>
    </recommendedName>
</protein>
<dbReference type="SMART" id="SM00028">
    <property type="entry name" value="TPR"/>
    <property type="match status" value="7"/>
</dbReference>
<dbReference type="AlphaFoldDB" id="A0A9D4R853"/>
<comment type="caution">
    <text evidence="5">The sequence shown here is derived from an EMBL/GenBank/DDBJ whole genome shotgun (WGS) entry which is preliminary data.</text>
</comment>
<feature type="repeat" description="TPR" evidence="3">
    <location>
        <begin position="558"/>
        <end position="591"/>
    </location>
</feature>
<name>A0A9D4R853_DREPO</name>
<dbReference type="SUPFAM" id="SSF48452">
    <property type="entry name" value="TPR-like"/>
    <property type="match status" value="2"/>
</dbReference>
<dbReference type="EMBL" id="JAIWYP010000003">
    <property type="protein sequence ID" value="KAH3856800.1"/>
    <property type="molecule type" value="Genomic_DNA"/>
</dbReference>
<dbReference type="Proteomes" id="UP000828390">
    <property type="component" value="Unassembled WGS sequence"/>
</dbReference>
<dbReference type="Pfam" id="PF13424">
    <property type="entry name" value="TPR_12"/>
    <property type="match status" value="1"/>
</dbReference>
<keyword evidence="2 3" id="KW-0802">TPR repeat</keyword>
<proteinExistence type="predicted"/>
<reference evidence="5" key="1">
    <citation type="journal article" date="2019" name="bioRxiv">
        <title>The Genome of the Zebra Mussel, Dreissena polymorpha: A Resource for Invasive Species Research.</title>
        <authorList>
            <person name="McCartney M.A."/>
            <person name="Auch B."/>
            <person name="Kono T."/>
            <person name="Mallez S."/>
            <person name="Zhang Y."/>
            <person name="Obille A."/>
            <person name="Becker A."/>
            <person name="Abrahante J.E."/>
            <person name="Garbe J."/>
            <person name="Badalamenti J.P."/>
            <person name="Herman A."/>
            <person name="Mangelson H."/>
            <person name="Liachko I."/>
            <person name="Sullivan S."/>
            <person name="Sone E.D."/>
            <person name="Koren S."/>
            <person name="Silverstein K.A.T."/>
            <person name="Beckman K.B."/>
            <person name="Gohl D.M."/>
        </authorList>
    </citation>
    <scope>NUCLEOTIDE SEQUENCE</scope>
    <source>
        <strain evidence="5">Duluth1</strain>
        <tissue evidence="5">Whole animal</tissue>
    </source>
</reference>
<evidence type="ECO:0000313" key="6">
    <source>
        <dbReference type="Proteomes" id="UP000828390"/>
    </source>
</evidence>
<keyword evidence="1" id="KW-0677">Repeat</keyword>
<organism evidence="5 6">
    <name type="scientific">Dreissena polymorpha</name>
    <name type="common">Zebra mussel</name>
    <name type="synonym">Mytilus polymorpha</name>
    <dbReference type="NCBI Taxonomy" id="45954"/>
    <lineage>
        <taxon>Eukaryota</taxon>
        <taxon>Metazoa</taxon>
        <taxon>Spiralia</taxon>
        <taxon>Lophotrochozoa</taxon>
        <taxon>Mollusca</taxon>
        <taxon>Bivalvia</taxon>
        <taxon>Autobranchia</taxon>
        <taxon>Heteroconchia</taxon>
        <taxon>Euheterodonta</taxon>
        <taxon>Imparidentia</taxon>
        <taxon>Neoheterodontei</taxon>
        <taxon>Myida</taxon>
        <taxon>Dreissenoidea</taxon>
        <taxon>Dreissenidae</taxon>
        <taxon>Dreissena</taxon>
    </lineage>
</organism>
<dbReference type="Gene3D" id="1.25.40.10">
    <property type="entry name" value="Tetratricopeptide repeat domain"/>
    <property type="match status" value="2"/>
</dbReference>
<gene>
    <name evidence="5" type="ORF">DPMN_099395</name>
</gene>
<dbReference type="InterPro" id="IPR041682">
    <property type="entry name" value="AAA_14"/>
</dbReference>
<evidence type="ECO:0000259" key="4">
    <source>
        <dbReference type="Pfam" id="PF13173"/>
    </source>
</evidence>
<accession>A0A9D4R853</accession>
<keyword evidence="6" id="KW-1185">Reference proteome</keyword>
<reference evidence="5" key="2">
    <citation type="submission" date="2020-11" db="EMBL/GenBank/DDBJ databases">
        <authorList>
            <person name="McCartney M.A."/>
            <person name="Auch B."/>
            <person name="Kono T."/>
            <person name="Mallez S."/>
            <person name="Becker A."/>
            <person name="Gohl D.M."/>
            <person name="Silverstein K.A.T."/>
            <person name="Koren S."/>
            <person name="Bechman K.B."/>
            <person name="Herman A."/>
            <person name="Abrahante J.E."/>
            <person name="Garbe J."/>
        </authorList>
    </citation>
    <scope>NUCLEOTIDE SEQUENCE</scope>
    <source>
        <strain evidence="5">Duluth1</strain>
        <tissue evidence="5">Whole animal</tissue>
    </source>
</reference>
<dbReference type="SUPFAM" id="SSF52540">
    <property type="entry name" value="P-loop containing nucleoside triphosphate hydrolases"/>
    <property type="match status" value="1"/>
</dbReference>
<feature type="repeat" description="TPR" evidence="3">
    <location>
        <begin position="474"/>
        <end position="507"/>
    </location>
</feature>
<evidence type="ECO:0000256" key="2">
    <source>
        <dbReference type="ARBA" id="ARBA00022803"/>
    </source>
</evidence>
<evidence type="ECO:0000256" key="3">
    <source>
        <dbReference type="PROSITE-ProRule" id="PRU00339"/>
    </source>
</evidence>
<evidence type="ECO:0000256" key="1">
    <source>
        <dbReference type="ARBA" id="ARBA00022737"/>
    </source>
</evidence>
<dbReference type="Pfam" id="PF13173">
    <property type="entry name" value="AAA_14"/>
    <property type="match status" value="1"/>
</dbReference>
<dbReference type="InterPro" id="IPR027417">
    <property type="entry name" value="P-loop_NTPase"/>
</dbReference>
<dbReference type="Gene3D" id="3.40.50.300">
    <property type="entry name" value="P-loop containing nucleotide triphosphate hydrolases"/>
    <property type="match status" value="1"/>
</dbReference>
<feature type="domain" description="AAA" evidence="4">
    <location>
        <begin position="30"/>
        <end position="172"/>
    </location>
</feature>
<evidence type="ECO:0000313" key="5">
    <source>
        <dbReference type="EMBL" id="KAH3856800.1"/>
    </source>
</evidence>